<dbReference type="PANTHER" id="PTHR33332">
    <property type="entry name" value="REVERSE TRANSCRIPTASE DOMAIN-CONTAINING PROTEIN"/>
    <property type="match status" value="1"/>
</dbReference>
<dbReference type="InParanoid" id="A0A6P8VEG1"/>
<sequence length="298" mass="33025">SAAFDTVNHQILLRTLQKLGVSGSALSLLTSYLKDRTYRVVARISACLADISQWMSAHHLKLNLDKTELLFLPGNDCPTLDLTINIGTSVVSPTQTARNLGVTLDNNLSFTANIAATTRCCRYTLYNIRKIRPQLTQKATQVLVQALVISRLDYCNSLLAGLPACAIRPLQLIQNAAARLVFNLPKFSHTTPLLRSLHWLPVTARIHFKTLVLAYHAANGSGPSYIQDMVKPYTPARALRSASAKRLVAPSLRGGPKFPSAKTRGFAVLAPRWWNELPIDIRTADSLHIFRRKLKTHL</sequence>
<organism evidence="1 2">
    <name type="scientific">Gymnodraco acuticeps</name>
    <name type="common">Antarctic dragonfish</name>
    <dbReference type="NCBI Taxonomy" id="8218"/>
    <lineage>
        <taxon>Eukaryota</taxon>
        <taxon>Metazoa</taxon>
        <taxon>Chordata</taxon>
        <taxon>Craniata</taxon>
        <taxon>Vertebrata</taxon>
        <taxon>Euteleostomi</taxon>
        <taxon>Actinopterygii</taxon>
        <taxon>Neopterygii</taxon>
        <taxon>Teleostei</taxon>
        <taxon>Neoteleostei</taxon>
        <taxon>Acanthomorphata</taxon>
        <taxon>Eupercaria</taxon>
        <taxon>Perciformes</taxon>
        <taxon>Notothenioidei</taxon>
        <taxon>Bathydraconidae</taxon>
        <taxon>Gymnodraco</taxon>
    </lineage>
</organism>
<proteinExistence type="predicted"/>
<dbReference type="RefSeq" id="XP_034084390.1">
    <property type="nucleotide sequence ID" value="XM_034228499.1"/>
</dbReference>
<dbReference type="KEGG" id="gacu:117554201"/>
<accession>A0A6P8VEG1</accession>
<gene>
    <name evidence="2" type="primary">LOC117554201</name>
</gene>
<reference evidence="2" key="1">
    <citation type="submission" date="2025-08" db="UniProtKB">
        <authorList>
            <consortium name="RefSeq"/>
        </authorList>
    </citation>
    <scope>IDENTIFICATION</scope>
</reference>
<dbReference type="OrthoDB" id="8939918at2759"/>
<keyword evidence="1" id="KW-1185">Reference proteome</keyword>
<name>A0A6P8VEG1_GYMAC</name>
<evidence type="ECO:0000313" key="2">
    <source>
        <dbReference type="RefSeq" id="XP_034084390.1"/>
    </source>
</evidence>
<dbReference type="Proteomes" id="UP000515161">
    <property type="component" value="Unplaced"/>
</dbReference>
<dbReference type="GeneID" id="117554201"/>
<feature type="non-terminal residue" evidence="2">
    <location>
        <position position="1"/>
    </location>
</feature>
<evidence type="ECO:0000313" key="1">
    <source>
        <dbReference type="Proteomes" id="UP000515161"/>
    </source>
</evidence>
<dbReference type="AlphaFoldDB" id="A0A6P8VEG1"/>
<feature type="non-terminal residue" evidence="2">
    <location>
        <position position="298"/>
    </location>
</feature>
<protein>
    <submittedName>
        <fullName evidence="2">Uncharacterized protein LOC117554201</fullName>
    </submittedName>
</protein>